<dbReference type="RefSeq" id="XP_067802039.1">
    <property type="nucleotide sequence ID" value="XM_067947888.1"/>
</dbReference>
<dbReference type="AlphaFoldDB" id="A0AAD9PHY9"/>
<evidence type="ECO:0000313" key="3">
    <source>
        <dbReference type="Proteomes" id="UP001214638"/>
    </source>
</evidence>
<feature type="signal peptide" evidence="1">
    <location>
        <begin position="1"/>
        <end position="18"/>
    </location>
</feature>
<dbReference type="KEGG" id="bdw:94337166"/>
<dbReference type="GeneID" id="94337166"/>
<evidence type="ECO:0000313" key="2">
    <source>
        <dbReference type="EMBL" id="KAK2195196.1"/>
    </source>
</evidence>
<sequence>MKFLFGFFVILFLRLSKQEELVSLQLGDFHFDFENGKYSTHEPFETCFIDVYNYRYDKTGPFLFNIFIKRTLENEYQSLFFKRENGKLVNFAPSHLSSPQTDNTGTYYSTKEPVVLESKNLSDIRNGIKKIGGNKLSSSGKINWDTISTTLLLKTACGTYSTYSSGYEALLPVKDGNDTFCCCFSKAVLFTGYRFQMKKYEEVKPASNSQSTCKK</sequence>
<name>A0AAD9PHY9_9APIC</name>
<dbReference type="Proteomes" id="UP001214638">
    <property type="component" value="Unassembled WGS sequence"/>
</dbReference>
<protein>
    <submittedName>
        <fullName evidence="2">Uncharacterized protein</fullName>
    </submittedName>
</protein>
<evidence type="ECO:0000256" key="1">
    <source>
        <dbReference type="SAM" id="SignalP"/>
    </source>
</evidence>
<reference evidence="2" key="1">
    <citation type="journal article" date="2023" name="Nat. Microbiol.">
        <title>Babesia duncani multi-omics identifies virulence factors and drug targets.</title>
        <authorList>
            <person name="Singh P."/>
            <person name="Lonardi S."/>
            <person name="Liang Q."/>
            <person name="Vydyam P."/>
            <person name="Khabirova E."/>
            <person name="Fang T."/>
            <person name="Gihaz S."/>
            <person name="Thekkiniath J."/>
            <person name="Munshi M."/>
            <person name="Abel S."/>
            <person name="Ciampossin L."/>
            <person name="Batugedara G."/>
            <person name="Gupta M."/>
            <person name="Lu X.M."/>
            <person name="Lenz T."/>
            <person name="Chakravarty S."/>
            <person name="Cornillot E."/>
            <person name="Hu Y."/>
            <person name="Ma W."/>
            <person name="Gonzalez L.M."/>
            <person name="Sanchez S."/>
            <person name="Estrada K."/>
            <person name="Sanchez-Flores A."/>
            <person name="Montero E."/>
            <person name="Harb O.S."/>
            <person name="Le Roch K.G."/>
            <person name="Mamoun C.B."/>
        </authorList>
    </citation>
    <scope>NUCLEOTIDE SEQUENCE</scope>
    <source>
        <strain evidence="2">WA1</strain>
    </source>
</reference>
<comment type="caution">
    <text evidence="2">The sequence shown here is derived from an EMBL/GenBank/DDBJ whole genome shotgun (WGS) entry which is preliminary data.</text>
</comment>
<keyword evidence="1" id="KW-0732">Signal</keyword>
<gene>
    <name evidence="2" type="ORF">BdWA1_002869</name>
</gene>
<proteinExistence type="predicted"/>
<feature type="chain" id="PRO_5041981320" evidence="1">
    <location>
        <begin position="19"/>
        <end position="215"/>
    </location>
</feature>
<keyword evidence="3" id="KW-1185">Reference proteome</keyword>
<accession>A0AAD9PHY9</accession>
<organism evidence="2 3">
    <name type="scientific">Babesia duncani</name>
    <dbReference type="NCBI Taxonomy" id="323732"/>
    <lineage>
        <taxon>Eukaryota</taxon>
        <taxon>Sar</taxon>
        <taxon>Alveolata</taxon>
        <taxon>Apicomplexa</taxon>
        <taxon>Aconoidasida</taxon>
        <taxon>Piroplasmida</taxon>
        <taxon>Babesiidae</taxon>
        <taxon>Babesia</taxon>
    </lineage>
</organism>
<dbReference type="EMBL" id="JALLKP010000004">
    <property type="protein sequence ID" value="KAK2195196.1"/>
    <property type="molecule type" value="Genomic_DNA"/>
</dbReference>